<comment type="caution">
    <text evidence="7">The sequence shown here is derived from an EMBL/GenBank/DDBJ whole genome shotgun (WGS) entry which is preliminary data.</text>
</comment>
<dbReference type="PANTHER" id="PTHR21421">
    <property type="entry name" value="GUSTATORY RECEPTOR"/>
    <property type="match status" value="1"/>
</dbReference>
<keyword evidence="4 6" id="KW-0472">Membrane</keyword>
<sequence length="479" mass="54615">MASTEVTTERTERMRSNKLYCLCRPFVFLMRIGGIFFIQPGTPPEDYSCGAHCSTPQKNVSIIPKKDAPTSNNSWKDPQQWGRLYCLLAFTLMVAYFVKSTYSYCFGIHLLQLNDDPLESTLATYVTNTRYLAWVAQMVIVHVIFLRACANPKGMFKLFISWEKLRFHCPVSGCTQTFDPSFIRKRNVVVILAGFHLIVQYLSVVLAFVPSDEYSQLFESFMRGFNTDNVPVKILIGIASLYSSSLFILPSYFFLLIGSAITIDFLHFDHDLRRQLRREDGRVRVKTLEWFRLRHNALCILLEHADWIFSPWILLTFGCSIVQILSGIFSAYAGSGSSKVMTEISTCYWILTYFLHIAIMLYVGASVNSAALAPTLHLYEVNQSKMTFSETLQLQTFLSKLTCDRIGFTAWKMFTVDFTAVVEVVGLYVTHQILLFQLQLDLGLEYKAHEFSMCEKPENNETFPDMVGNGHASGWIVSG</sequence>
<keyword evidence="2 6" id="KW-0812">Transmembrane</keyword>
<dbReference type="GO" id="GO:0016020">
    <property type="term" value="C:membrane"/>
    <property type="evidence" value="ECO:0007669"/>
    <property type="project" value="UniProtKB-SubCell"/>
</dbReference>
<evidence type="ECO:0000256" key="4">
    <source>
        <dbReference type="ARBA" id="ARBA00023136"/>
    </source>
</evidence>
<feature type="transmembrane region" description="Helical" evidence="6">
    <location>
        <begin position="312"/>
        <end position="333"/>
    </location>
</feature>
<protein>
    <recommendedName>
        <fullName evidence="9">Gustatory receptor</fullName>
    </recommendedName>
</protein>
<dbReference type="InterPro" id="IPR013604">
    <property type="entry name" value="7TM_chemorcpt"/>
</dbReference>
<evidence type="ECO:0000256" key="6">
    <source>
        <dbReference type="SAM" id="Phobius"/>
    </source>
</evidence>
<gene>
    <name evidence="7" type="ORF">BV898_01181</name>
</gene>
<dbReference type="Pfam" id="PF08395">
    <property type="entry name" value="7tm_7"/>
    <property type="match status" value="1"/>
</dbReference>
<evidence type="ECO:0000256" key="5">
    <source>
        <dbReference type="ARBA" id="ARBA00023170"/>
    </source>
</evidence>
<keyword evidence="8" id="KW-1185">Reference proteome</keyword>
<evidence type="ECO:0008006" key="9">
    <source>
        <dbReference type="Google" id="ProtNLM"/>
    </source>
</evidence>
<dbReference type="PANTHER" id="PTHR21421:SF29">
    <property type="entry name" value="GUSTATORY RECEPTOR 5A FOR TREHALOSE-RELATED"/>
    <property type="match status" value="1"/>
</dbReference>
<dbReference type="EMBL" id="MTYJ01000004">
    <property type="protein sequence ID" value="OQV24972.1"/>
    <property type="molecule type" value="Genomic_DNA"/>
</dbReference>
<feature type="transmembrane region" description="Helical" evidence="6">
    <location>
        <begin position="188"/>
        <end position="209"/>
    </location>
</feature>
<feature type="transmembrane region" description="Helical" evidence="6">
    <location>
        <begin position="84"/>
        <end position="111"/>
    </location>
</feature>
<evidence type="ECO:0000313" key="7">
    <source>
        <dbReference type="EMBL" id="OQV24972.1"/>
    </source>
</evidence>
<evidence type="ECO:0000256" key="3">
    <source>
        <dbReference type="ARBA" id="ARBA00022989"/>
    </source>
</evidence>
<evidence type="ECO:0000313" key="8">
    <source>
        <dbReference type="Proteomes" id="UP000192578"/>
    </source>
</evidence>
<dbReference type="GO" id="GO:0051606">
    <property type="term" value="P:detection of stimulus"/>
    <property type="evidence" value="ECO:0007669"/>
    <property type="project" value="UniProtKB-ARBA"/>
</dbReference>
<dbReference type="AlphaFoldDB" id="A0A1W0XCB3"/>
<feature type="transmembrane region" description="Helical" evidence="6">
    <location>
        <begin position="353"/>
        <end position="379"/>
    </location>
</feature>
<dbReference type="Proteomes" id="UP000192578">
    <property type="component" value="Unassembled WGS sequence"/>
</dbReference>
<dbReference type="OrthoDB" id="6150177at2759"/>
<dbReference type="GO" id="GO:0038023">
    <property type="term" value="F:signaling receptor activity"/>
    <property type="evidence" value="ECO:0007669"/>
    <property type="project" value="UniProtKB-ARBA"/>
</dbReference>
<organism evidence="7 8">
    <name type="scientific">Hypsibius exemplaris</name>
    <name type="common">Freshwater tardigrade</name>
    <dbReference type="NCBI Taxonomy" id="2072580"/>
    <lineage>
        <taxon>Eukaryota</taxon>
        <taxon>Metazoa</taxon>
        <taxon>Ecdysozoa</taxon>
        <taxon>Tardigrada</taxon>
        <taxon>Eutardigrada</taxon>
        <taxon>Parachela</taxon>
        <taxon>Hypsibioidea</taxon>
        <taxon>Hypsibiidae</taxon>
        <taxon>Hypsibius</taxon>
    </lineage>
</organism>
<feature type="transmembrane region" description="Helical" evidence="6">
    <location>
        <begin position="247"/>
        <end position="268"/>
    </location>
</feature>
<reference evidence="8" key="1">
    <citation type="submission" date="2017-01" db="EMBL/GenBank/DDBJ databases">
        <title>Comparative genomics of anhydrobiosis in the tardigrade Hypsibius dujardini.</title>
        <authorList>
            <person name="Yoshida Y."/>
            <person name="Koutsovoulos G."/>
            <person name="Laetsch D."/>
            <person name="Stevens L."/>
            <person name="Kumar S."/>
            <person name="Horikawa D."/>
            <person name="Ishino K."/>
            <person name="Komine S."/>
            <person name="Tomita M."/>
            <person name="Blaxter M."/>
            <person name="Arakawa K."/>
        </authorList>
    </citation>
    <scope>NUCLEOTIDE SEQUENCE [LARGE SCALE GENOMIC DNA]</scope>
    <source>
        <strain evidence="8">Z151</strain>
    </source>
</reference>
<evidence type="ECO:0000256" key="2">
    <source>
        <dbReference type="ARBA" id="ARBA00022692"/>
    </source>
</evidence>
<keyword evidence="5" id="KW-0675">Receptor</keyword>
<evidence type="ECO:0000256" key="1">
    <source>
        <dbReference type="ARBA" id="ARBA00004141"/>
    </source>
</evidence>
<keyword evidence="3 6" id="KW-1133">Transmembrane helix</keyword>
<name>A0A1W0XCB3_HYPEX</name>
<accession>A0A1W0XCB3</accession>
<proteinExistence type="predicted"/>
<dbReference type="GO" id="GO:0050909">
    <property type="term" value="P:sensory perception of taste"/>
    <property type="evidence" value="ECO:0007669"/>
    <property type="project" value="InterPro"/>
</dbReference>
<comment type="subcellular location">
    <subcellularLocation>
        <location evidence="1">Membrane</location>
        <topology evidence="1">Multi-pass membrane protein</topology>
    </subcellularLocation>
</comment>